<accession>A0AA38MNJ9</accession>
<evidence type="ECO:0000313" key="1">
    <source>
        <dbReference type="EMBL" id="KAJ3663096.1"/>
    </source>
</evidence>
<comment type="caution">
    <text evidence="1">The sequence shown here is derived from an EMBL/GenBank/DDBJ whole genome shotgun (WGS) entry which is preliminary data.</text>
</comment>
<protein>
    <submittedName>
        <fullName evidence="1">Uncharacterized protein</fullName>
    </submittedName>
</protein>
<dbReference type="Proteomes" id="UP001168821">
    <property type="component" value="Unassembled WGS sequence"/>
</dbReference>
<evidence type="ECO:0000313" key="2">
    <source>
        <dbReference type="Proteomes" id="UP001168821"/>
    </source>
</evidence>
<organism evidence="1 2">
    <name type="scientific">Zophobas morio</name>
    <dbReference type="NCBI Taxonomy" id="2755281"/>
    <lineage>
        <taxon>Eukaryota</taxon>
        <taxon>Metazoa</taxon>
        <taxon>Ecdysozoa</taxon>
        <taxon>Arthropoda</taxon>
        <taxon>Hexapoda</taxon>
        <taxon>Insecta</taxon>
        <taxon>Pterygota</taxon>
        <taxon>Neoptera</taxon>
        <taxon>Endopterygota</taxon>
        <taxon>Coleoptera</taxon>
        <taxon>Polyphaga</taxon>
        <taxon>Cucujiformia</taxon>
        <taxon>Tenebrionidae</taxon>
        <taxon>Zophobas</taxon>
    </lineage>
</organism>
<name>A0AA38MNJ9_9CUCU</name>
<proteinExistence type="predicted"/>
<dbReference type="EMBL" id="JALNTZ010000002">
    <property type="protein sequence ID" value="KAJ3663096.1"/>
    <property type="molecule type" value="Genomic_DNA"/>
</dbReference>
<keyword evidence="2" id="KW-1185">Reference proteome</keyword>
<gene>
    <name evidence="1" type="ORF">Zmor_007405</name>
</gene>
<sequence length="115" mass="13237">MGTSKVTTRKILLRMPMTAYSSLYTPEICMSSQIIVLNEPKNIRYNVYLRYKFGSEDSEKRKALKPSENQYHATVLHTRFHKALVNPDKIPPSMITRVCRFAIGFMGLPCFDCAE</sequence>
<reference evidence="1" key="1">
    <citation type="journal article" date="2023" name="G3 (Bethesda)">
        <title>Whole genome assemblies of Zophobas morio and Tenebrio molitor.</title>
        <authorList>
            <person name="Kaur S."/>
            <person name="Stinson S.A."/>
            <person name="diCenzo G.C."/>
        </authorList>
    </citation>
    <scope>NUCLEOTIDE SEQUENCE</scope>
    <source>
        <strain evidence="1">QUZm001</strain>
    </source>
</reference>
<dbReference type="AlphaFoldDB" id="A0AA38MNJ9"/>